<organism evidence="1 2">
    <name type="scientific">Lunasporangiospora selenospora</name>
    <dbReference type="NCBI Taxonomy" id="979761"/>
    <lineage>
        <taxon>Eukaryota</taxon>
        <taxon>Fungi</taxon>
        <taxon>Fungi incertae sedis</taxon>
        <taxon>Mucoromycota</taxon>
        <taxon>Mortierellomycotina</taxon>
        <taxon>Mortierellomycetes</taxon>
        <taxon>Mortierellales</taxon>
        <taxon>Mortierellaceae</taxon>
        <taxon>Lunasporangiospora</taxon>
    </lineage>
</organism>
<feature type="non-terminal residue" evidence="1">
    <location>
        <position position="178"/>
    </location>
</feature>
<keyword evidence="2" id="KW-1185">Reference proteome</keyword>
<proteinExistence type="predicted"/>
<accession>A0A9P6FM59</accession>
<evidence type="ECO:0000313" key="2">
    <source>
        <dbReference type="Proteomes" id="UP000780801"/>
    </source>
</evidence>
<comment type="caution">
    <text evidence="1">The sequence shown here is derived from an EMBL/GenBank/DDBJ whole genome shotgun (WGS) entry which is preliminary data.</text>
</comment>
<protein>
    <submittedName>
        <fullName evidence="1">Uncharacterized protein</fullName>
    </submittedName>
</protein>
<evidence type="ECO:0000313" key="1">
    <source>
        <dbReference type="EMBL" id="KAF9577789.1"/>
    </source>
</evidence>
<feature type="non-terminal residue" evidence="1">
    <location>
        <position position="1"/>
    </location>
</feature>
<reference evidence="1" key="1">
    <citation type="journal article" date="2020" name="Fungal Divers.">
        <title>Resolving the Mortierellaceae phylogeny through synthesis of multi-gene phylogenetics and phylogenomics.</title>
        <authorList>
            <person name="Vandepol N."/>
            <person name="Liber J."/>
            <person name="Desiro A."/>
            <person name="Na H."/>
            <person name="Kennedy M."/>
            <person name="Barry K."/>
            <person name="Grigoriev I.V."/>
            <person name="Miller A.N."/>
            <person name="O'Donnell K."/>
            <person name="Stajich J.E."/>
            <person name="Bonito G."/>
        </authorList>
    </citation>
    <scope>NUCLEOTIDE SEQUENCE</scope>
    <source>
        <strain evidence="1">KOD1015</strain>
    </source>
</reference>
<dbReference type="Proteomes" id="UP000780801">
    <property type="component" value="Unassembled WGS sequence"/>
</dbReference>
<dbReference type="OrthoDB" id="2449771at2759"/>
<dbReference type="AlphaFoldDB" id="A0A9P6FM59"/>
<gene>
    <name evidence="1" type="ORF">BGW38_006769</name>
</gene>
<sequence length="178" mass="18811">DRNISNAVKRASKLDNATGEYLLQKSLQKLSERAPTTSSASADATTSDHNLSILVHPTKAAPPASLGTPLSFPRAPESTSSTISMLELNADIETSKFVAATSKKHGSGITSKLMIHLTTKSSSATSSKLPPARISASTMQRRKVVCHRVGRVKVLVSEKVLMAANLTDKATVKSSSPD</sequence>
<dbReference type="EMBL" id="JAABOA010004367">
    <property type="protein sequence ID" value="KAF9577789.1"/>
    <property type="molecule type" value="Genomic_DNA"/>
</dbReference>
<name>A0A9P6FM59_9FUNG</name>